<dbReference type="InterPro" id="IPR020568">
    <property type="entry name" value="Ribosomal_Su5_D2-typ_SF"/>
</dbReference>
<dbReference type="PANTHER" id="PTHR48444:SF1">
    <property type="entry name" value="DNA TOPOISOMERASE 6 SUBUNIT B"/>
    <property type="match status" value="1"/>
</dbReference>
<evidence type="ECO:0000259" key="1">
    <source>
        <dbReference type="Pfam" id="PF09239"/>
    </source>
</evidence>
<organism evidence="2 3">
    <name type="scientific">Eiseniibacteriota bacterium</name>
    <dbReference type="NCBI Taxonomy" id="2212470"/>
    <lineage>
        <taxon>Bacteria</taxon>
        <taxon>Candidatus Eiseniibacteriota</taxon>
    </lineage>
</organism>
<dbReference type="CDD" id="cd00823">
    <property type="entry name" value="TopoIIB_Trans"/>
    <property type="match status" value="1"/>
</dbReference>
<dbReference type="Pfam" id="PF09239">
    <property type="entry name" value="Topo-VIb_trans"/>
    <property type="match status" value="1"/>
</dbReference>
<dbReference type="Proteomes" id="UP000547674">
    <property type="component" value="Unassembled WGS sequence"/>
</dbReference>
<dbReference type="GO" id="GO:0006265">
    <property type="term" value="P:DNA topological change"/>
    <property type="evidence" value="ECO:0007669"/>
    <property type="project" value="InterPro"/>
</dbReference>
<protein>
    <submittedName>
        <fullName evidence="2">DNA topoisomerase VI subunit B</fullName>
    </submittedName>
</protein>
<keyword evidence="2" id="KW-0413">Isomerase</keyword>
<dbReference type="SUPFAM" id="SSF54211">
    <property type="entry name" value="Ribosomal protein S5 domain 2-like"/>
    <property type="match status" value="1"/>
</dbReference>
<comment type="caution">
    <text evidence="2">The sequence shown here is derived from an EMBL/GenBank/DDBJ whole genome shotgun (WGS) entry which is preliminary data.</text>
</comment>
<dbReference type="InterPro" id="IPR014721">
    <property type="entry name" value="Ribsml_uS5_D2-typ_fold_subgr"/>
</dbReference>
<dbReference type="PANTHER" id="PTHR48444">
    <property type="entry name" value="DNA TOPOISOMERASE 6 SUBUNIT B"/>
    <property type="match status" value="1"/>
</dbReference>
<proteinExistence type="predicted"/>
<gene>
    <name evidence="2" type="ORF">HKN21_07525</name>
</gene>
<dbReference type="AlphaFoldDB" id="A0A7Y2EB25"/>
<reference evidence="2 3" key="1">
    <citation type="submission" date="2020-03" db="EMBL/GenBank/DDBJ databases">
        <title>Metabolic flexibility allows generalist bacteria to become dominant in a frequently disturbed ecosystem.</title>
        <authorList>
            <person name="Chen Y.-J."/>
            <person name="Leung P.M."/>
            <person name="Bay S.K."/>
            <person name="Hugenholtz P."/>
            <person name="Kessler A.J."/>
            <person name="Shelley G."/>
            <person name="Waite D.W."/>
            <person name="Cook P.L."/>
            <person name="Greening C."/>
        </authorList>
    </citation>
    <scope>NUCLEOTIDE SEQUENCE [LARGE SCALE GENOMIC DNA]</scope>
    <source>
        <strain evidence="2">SS_bin_28</strain>
    </source>
</reference>
<dbReference type="Gene3D" id="3.30.230.10">
    <property type="match status" value="1"/>
</dbReference>
<dbReference type="GO" id="GO:0003677">
    <property type="term" value="F:DNA binding"/>
    <property type="evidence" value="ECO:0007669"/>
    <property type="project" value="InterPro"/>
</dbReference>
<evidence type="ECO:0000313" key="3">
    <source>
        <dbReference type="Proteomes" id="UP000547674"/>
    </source>
</evidence>
<dbReference type="GO" id="GO:0003918">
    <property type="term" value="F:DNA topoisomerase type II (double strand cut, ATP-hydrolyzing) activity"/>
    <property type="evidence" value="ECO:0007669"/>
    <property type="project" value="InterPro"/>
</dbReference>
<dbReference type="EMBL" id="JABDJR010000294">
    <property type="protein sequence ID" value="NNF06594.1"/>
    <property type="molecule type" value="Genomic_DNA"/>
</dbReference>
<name>A0A7Y2EB25_UNCEI</name>
<dbReference type="InterPro" id="IPR015320">
    <property type="entry name" value="TopoVI_B_transducer"/>
</dbReference>
<feature type="domain" description="DNA topoisomerase VI subunit B transducer" evidence="1">
    <location>
        <begin position="2"/>
        <end position="142"/>
    </location>
</feature>
<feature type="non-terminal residue" evidence="2">
    <location>
        <position position="1"/>
    </location>
</feature>
<accession>A0A7Y2EB25</accession>
<evidence type="ECO:0000313" key="2">
    <source>
        <dbReference type="EMBL" id="NNF06594.1"/>
    </source>
</evidence>
<sequence length="185" mass="20735">ADFYSAVTRTPSVYRGNPFQIEAALAFGGADLAGDSPITVYRFANRVPLLYQQGACAVSKAVIDTSWRNYNVQQSRGSLPIGPIVLMVHMASVWVPFTSESKEAIAHYPEILKDIKLAVQDCGRKLAQHIRRGLREKDAERKRSYIQKYIPHIGIALREILDLTEGQESKVVTTLTDTLERSRKM</sequence>